<dbReference type="NCBIfam" id="TIGR02893">
    <property type="entry name" value="spore_yabQ"/>
    <property type="match status" value="1"/>
</dbReference>
<sequence>MSLGTQFDTAIVMMGMGLCFGVLLDIYLRIRPERSGMVYVTDILFWMNYAILLFSALYRVNDGVVRLSFFLFWLAGCLIYVTGLRVFILPIIDGFFFCLRLIYRIVYTIIRLFFVLPLLFLANCMVSLARMSKFLLLWVGKVLFVRPWKAIGRKRK</sequence>
<dbReference type="EMBL" id="MWSK01000014">
    <property type="protein sequence ID" value="OXS73644.1"/>
    <property type="molecule type" value="Genomic_DNA"/>
</dbReference>
<feature type="transmembrane region" description="Helical" evidence="1">
    <location>
        <begin position="6"/>
        <end position="27"/>
    </location>
</feature>
<evidence type="ECO:0000313" key="5">
    <source>
        <dbReference type="Proteomes" id="UP000215545"/>
    </source>
</evidence>
<gene>
    <name evidence="2" type="ORF">B1B05_18240</name>
    <name evidence="3" type="ORF">SAMN05443094_11431</name>
</gene>
<feature type="transmembrane region" description="Helical" evidence="1">
    <location>
        <begin position="101"/>
        <end position="122"/>
    </location>
</feature>
<reference evidence="5" key="2">
    <citation type="submission" date="2017-03" db="EMBL/GenBank/DDBJ databases">
        <title>Bacillus sp. V-88(T) DSM27956, whole genome shotgun sequencing project.</title>
        <authorList>
            <person name="Dastager S.G."/>
            <person name="Neurgaonkar P.S."/>
            <person name="Dharne M.S."/>
        </authorList>
    </citation>
    <scope>NUCLEOTIDE SEQUENCE [LARGE SCALE GENOMIC DNA]</scope>
    <source>
        <strain evidence="5">DSM 25145</strain>
    </source>
</reference>
<evidence type="ECO:0000313" key="2">
    <source>
        <dbReference type="EMBL" id="OXS73644.1"/>
    </source>
</evidence>
<proteinExistence type="predicted"/>
<dbReference type="Pfam" id="PF09578">
    <property type="entry name" value="Spore_YabQ"/>
    <property type="match status" value="1"/>
</dbReference>
<reference evidence="3 4" key="1">
    <citation type="submission" date="2017-01" db="EMBL/GenBank/DDBJ databases">
        <authorList>
            <person name="Mah S.A."/>
            <person name="Swanson W.J."/>
            <person name="Moy G.W."/>
            <person name="Vacquier V.D."/>
        </authorList>
    </citation>
    <scope>NUCLEOTIDE SEQUENCE [LARGE SCALE GENOMIC DNA]</scope>
    <source>
        <strain evidence="3 4">NIO-1016</strain>
    </source>
</reference>
<reference evidence="2" key="3">
    <citation type="submission" date="2017-03" db="EMBL/GenBank/DDBJ databases">
        <authorList>
            <person name="Dastager S.G."/>
            <person name="Neurgaonkar P.S."/>
            <person name="Dharne M.S."/>
        </authorList>
    </citation>
    <scope>NUCLEOTIDE SEQUENCE</scope>
    <source>
        <strain evidence="2">DSM 25145</strain>
    </source>
</reference>
<dbReference type="Proteomes" id="UP000186385">
    <property type="component" value="Unassembled WGS sequence"/>
</dbReference>
<dbReference type="RefSeq" id="WP_052698443.1">
    <property type="nucleotide sequence ID" value="NZ_FTLX01000014.1"/>
</dbReference>
<name>A0A1N7CMH2_9BACI</name>
<keyword evidence="5" id="KW-1185">Reference proteome</keyword>
<dbReference type="STRING" id="1017273.SAMN05443094_11431"/>
<dbReference type="Proteomes" id="UP000215545">
    <property type="component" value="Unassembled WGS sequence"/>
</dbReference>
<accession>A0A1N7CMH2</accession>
<dbReference type="OrthoDB" id="1653819at2"/>
<protein>
    <submittedName>
        <fullName evidence="3">Spore cortex biosynthesis protein YabQ</fullName>
    </submittedName>
</protein>
<evidence type="ECO:0000313" key="4">
    <source>
        <dbReference type="Proteomes" id="UP000186385"/>
    </source>
</evidence>
<keyword evidence="1" id="KW-1133">Transmembrane helix</keyword>
<organism evidence="3 4">
    <name type="scientific">Domibacillus enclensis</name>
    <dbReference type="NCBI Taxonomy" id="1017273"/>
    <lineage>
        <taxon>Bacteria</taxon>
        <taxon>Bacillati</taxon>
        <taxon>Bacillota</taxon>
        <taxon>Bacilli</taxon>
        <taxon>Bacillales</taxon>
        <taxon>Bacillaceae</taxon>
        <taxon>Domibacillus</taxon>
    </lineage>
</organism>
<dbReference type="AlphaFoldDB" id="A0A1N7CMH2"/>
<feature type="transmembrane region" description="Helical" evidence="1">
    <location>
        <begin position="39"/>
        <end position="58"/>
    </location>
</feature>
<dbReference type="InterPro" id="IPR019074">
    <property type="entry name" value="YabQ"/>
</dbReference>
<keyword evidence="1" id="KW-0812">Transmembrane</keyword>
<feature type="transmembrane region" description="Helical" evidence="1">
    <location>
        <begin position="70"/>
        <end position="89"/>
    </location>
</feature>
<evidence type="ECO:0000313" key="3">
    <source>
        <dbReference type="EMBL" id="SIR64809.1"/>
    </source>
</evidence>
<dbReference type="EMBL" id="FTLX01000014">
    <property type="protein sequence ID" value="SIR64809.1"/>
    <property type="molecule type" value="Genomic_DNA"/>
</dbReference>
<keyword evidence="1" id="KW-0472">Membrane</keyword>
<evidence type="ECO:0000256" key="1">
    <source>
        <dbReference type="SAM" id="Phobius"/>
    </source>
</evidence>